<accession>A0A915K3N3</accession>
<reference evidence="3" key="1">
    <citation type="submission" date="2022-11" db="UniProtKB">
        <authorList>
            <consortium name="WormBaseParasite"/>
        </authorList>
    </citation>
    <scope>IDENTIFICATION</scope>
</reference>
<keyword evidence="2" id="KW-1185">Reference proteome</keyword>
<sequence>MRKLGECNNWVNDSWVKDRWVTMTISRGSSLFTRDLLPRRAPAFLDIDISPFRLSRITKKTKELHLPSPNTLEKSADRAQFASGKPLANKKNVDK</sequence>
<evidence type="ECO:0000313" key="3">
    <source>
        <dbReference type="WBParaSite" id="nRc.2.0.1.t32931-RA"/>
    </source>
</evidence>
<feature type="region of interest" description="Disordered" evidence="1">
    <location>
        <begin position="65"/>
        <end position="95"/>
    </location>
</feature>
<name>A0A915K3N3_ROMCU</name>
<dbReference type="AlphaFoldDB" id="A0A915K3N3"/>
<dbReference type="Proteomes" id="UP000887565">
    <property type="component" value="Unplaced"/>
</dbReference>
<organism evidence="2 3">
    <name type="scientific">Romanomermis culicivorax</name>
    <name type="common">Nematode worm</name>
    <dbReference type="NCBI Taxonomy" id="13658"/>
    <lineage>
        <taxon>Eukaryota</taxon>
        <taxon>Metazoa</taxon>
        <taxon>Ecdysozoa</taxon>
        <taxon>Nematoda</taxon>
        <taxon>Enoplea</taxon>
        <taxon>Dorylaimia</taxon>
        <taxon>Mermithida</taxon>
        <taxon>Mermithoidea</taxon>
        <taxon>Mermithidae</taxon>
        <taxon>Romanomermis</taxon>
    </lineage>
</organism>
<evidence type="ECO:0000313" key="2">
    <source>
        <dbReference type="Proteomes" id="UP000887565"/>
    </source>
</evidence>
<proteinExistence type="predicted"/>
<dbReference type="WBParaSite" id="nRc.2.0.1.t32931-RA">
    <property type="protein sequence ID" value="nRc.2.0.1.t32931-RA"/>
    <property type="gene ID" value="nRc.2.0.1.g32931"/>
</dbReference>
<evidence type="ECO:0000256" key="1">
    <source>
        <dbReference type="SAM" id="MobiDB-lite"/>
    </source>
</evidence>
<protein>
    <submittedName>
        <fullName evidence="3">Uncharacterized protein</fullName>
    </submittedName>
</protein>